<keyword evidence="1" id="KW-0732">Signal</keyword>
<comment type="caution">
    <text evidence="2">The sequence shown here is derived from an EMBL/GenBank/DDBJ whole genome shotgun (WGS) entry which is preliminary data.</text>
</comment>
<dbReference type="AlphaFoldDB" id="A0AAP0QK13"/>
<evidence type="ECO:0000313" key="2">
    <source>
        <dbReference type="EMBL" id="KAK9188556.1"/>
    </source>
</evidence>
<organism evidence="2 3">
    <name type="scientific">Citrus x changshan-huyou</name>
    <dbReference type="NCBI Taxonomy" id="2935761"/>
    <lineage>
        <taxon>Eukaryota</taxon>
        <taxon>Viridiplantae</taxon>
        <taxon>Streptophyta</taxon>
        <taxon>Embryophyta</taxon>
        <taxon>Tracheophyta</taxon>
        <taxon>Spermatophyta</taxon>
        <taxon>Magnoliopsida</taxon>
        <taxon>eudicotyledons</taxon>
        <taxon>Gunneridae</taxon>
        <taxon>Pentapetalae</taxon>
        <taxon>rosids</taxon>
        <taxon>malvids</taxon>
        <taxon>Sapindales</taxon>
        <taxon>Rutaceae</taxon>
        <taxon>Aurantioideae</taxon>
        <taxon>Citrus</taxon>
    </lineage>
</organism>
<evidence type="ECO:0000256" key="1">
    <source>
        <dbReference type="SAM" id="SignalP"/>
    </source>
</evidence>
<gene>
    <name evidence="2" type="ORF">WN944_019960</name>
</gene>
<name>A0AAP0QK13_9ROSI</name>
<sequence length="96" mass="10860">MKLFGIWGLVFSVSFLEKFDEGAIVWVYGFEGERKEKRLIMEMTKLSDGIFVGYYYERVITEQEAAVEVSHGSFWAAISSSLDMEAQACSGKRASN</sequence>
<feature type="signal peptide" evidence="1">
    <location>
        <begin position="1"/>
        <end position="16"/>
    </location>
</feature>
<dbReference type="Proteomes" id="UP001428341">
    <property type="component" value="Unassembled WGS sequence"/>
</dbReference>
<reference evidence="2 3" key="1">
    <citation type="submission" date="2024-05" db="EMBL/GenBank/DDBJ databases">
        <title>Haplotype-resolved chromosome-level genome assembly of Huyou (Citrus changshanensis).</title>
        <authorList>
            <person name="Miao C."/>
            <person name="Chen W."/>
            <person name="Wu Y."/>
            <person name="Wang L."/>
            <person name="Zhao S."/>
            <person name="Grierson D."/>
            <person name="Xu C."/>
            <person name="Chen K."/>
        </authorList>
    </citation>
    <scope>NUCLEOTIDE SEQUENCE [LARGE SCALE GENOMIC DNA]</scope>
    <source>
        <strain evidence="2">01-14</strain>
        <tissue evidence="2">Leaf</tissue>
    </source>
</reference>
<protein>
    <submittedName>
        <fullName evidence="2">Uncharacterized protein</fullName>
    </submittedName>
</protein>
<accession>A0AAP0QK13</accession>
<proteinExistence type="predicted"/>
<dbReference type="EMBL" id="JBCGBO010000007">
    <property type="protein sequence ID" value="KAK9188556.1"/>
    <property type="molecule type" value="Genomic_DNA"/>
</dbReference>
<keyword evidence="3" id="KW-1185">Reference proteome</keyword>
<evidence type="ECO:0000313" key="3">
    <source>
        <dbReference type="Proteomes" id="UP001428341"/>
    </source>
</evidence>
<feature type="chain" id="PRO_5042830422" evidence="1">
    <location>
        <begin position="17"/>
        <end position="96"/>
    </location>
</feature>